<accession>A0ACA9LYK7</accession>
<comment type="caution">
    <text evidence="1">The sequence shown here is derived from an EMBL/GenBank/DDBJ whole genome shotgun (WGS) entry which is preliminary data.</text>
</comment>
<protein>
    <submittedName>
        <fullName evidence="1">6066_t:CDS:1</fullName>
    </submittedName>
</protein>
<sequence>MKCIGRFQSDKPLDSETCLYRSRLDRPKRQTPIYRTVREGSLDRERLHARMKKDAKRTEPIMKISSLHCASCMQRTCSESDASSIGTCPIDKLYGGNKGDKGTFRVGRWVEKPGDGESVSTLARKREIIFVRSISPISIENNRDWSSISSVVSKPKEYKVTHDTKEKSGLTYPTSTRQIPPLEKNCTITAMRMTMRKMLDVIGPAPNISYTSDKRRHVTHVFVQTFRGG</sequence>
<gene>
    <name evidence="1" type="ORF">ACOLOM_LOCUS5177</name>
</gene>
<keyword evidence="2" id="KW-1185">Reference proteome</keyword>
<organism evidence="1 2">
    <name type="scientific">Acaulospora colombiana</name>
    <dbReference type="NCBI Taxonomy" id="27376"/>
    <lineage>
        <taxon>Eukaryota</taxon>
        <taxon>Fungi</taxon>
        <taxon>Fungi incertae sedis</taxon>
        <taxon>Mucoromycota</taxon>
        <taxon>Glomeromycotina</taxon>
        <taxon>Glomeromycetes</taxon>
        <taxon>Diversisporales</taxon>
        <taxon>Acaulosporaceae</taxon>
        <taxon>Acaulospora</taxon>
    </lineage>
</organism>
<dbReference type="Proteomes" id="UP000789525">
    <property type="component" value="Unassembled WGS sequence"/>
</dbReference>
<proteinExistence type="predicted"/>
<evidence type="ECO:0000313" key="2">
    <source>
        <dbReference type="Proteomes" id="UP000789525"/>
    </source>
</evidence>
<dbReference type="EMBL" id="CAJVPT010009236">
    <property type="protein sequence ID" value="CAG8559586.1"/>
    <property type="molecule type" value="Genomic_DNA"/>
</dbReference>
<reference evidence="1" key="1">
    <citation type="submission" date="2021-06" db="EMBL/GenBank/DDBJ databases">
        <authorList>
            <person name="Kallberg Y."/>
            <person name="Tangrot J."/>
            <person name="Rosling A."/>
        </authorList>
    </citation>
    <scope>NUCLEOTIDE SEQUENCE</scope>
    <source>
        <strain evidence="1">CL356</strain>
    </source>
</reference>
<name>A0ACA9LYK7_9GLOM</name>
<evidence type="ECO:0000313" key="1">
    <source>
        <dbReference type="EMBL" id="CAG8559586.1"/>
    </source>
</evidence>